<dbReference type="EMBL" id="JQ844289">
    <property type="protein sequence ID" value="AGS54328.1"/>
    <property type="molecule type" value="Genomic_DNA"/>
</dbReference>
<evidence type="ECO:0000256" key="1">
    <source>
        <dbReference type="SAM" id="SignalP"/>
    </source>
</evidence>
<proteinExistence type="predicted"/>
<protein>
    <submittedName>
        <fullName evidence="2">Uncharacterized protein</fullName>
    </submittedName>
</protein>
<name>A0A806K2N3_9BACT</name>
<keyword evidence="1" id="KW-0732">Signal</keyword>
<evidence type="ECO:0000313" key="2">
    <source>
        <dbReference type="EMBL" id="AGS54328.1"/>
    </source>
</evidence>
<feature type="chain" id="PRO_5032552368" evidence="1">
    <location>
        <begin position="22"/>
        <end position="142"/>
    </location>
</feature>
<dbReference type="AlphaFoldDB" id="A0A806K2N3"/>
<reference evidence="2" key="1">
    <citation type="submission" date="2012-03" db="EMBL/GenBank/DDBJ databases">
        <title>Functional metagenomics reveals considerable lignocellulase gene clusters in the gut microbiome of a wood-feeding higher termite.</title>
        <authorList>
            <person name="Liu N."/>
        </authorList>
    </citation>
    <scope>NUCLEOTIDE SEQUENCE</scope>
</reference>
<accession>A0A806K2N3</accession>
<feature type="signal peptide" evidence="1">
    <location>
        <begin position="1"/>
        <end position="21"/>
    </location>
</feature>
<sequence length="142" mass="15262">MRYTIIFMLSALFLVPQILSAQTAAQLETLLASPAVTCSVAAGFVLEGEEGAFDKAVSNGWLPKTAQEDDPINMGSLSFLMMKAYNLKGGILYILFPGPRYAFRAMVSESYIQGDSDPALTVSGEEFLLILGRVLSAAGDEQ</sequence>
<organism evidence="2">
    <name type="scientific">uncultured bacterium contig00115</name>
    <dbReference type="NCBI Taxonomy" id="1181577"/>
    <lineage>
        <taxon>Bacteria</taxon>
        <taxon>environmental samples</taxon>
    </lineage>
</organism>